<comment type="caution">
    <text evidence="6">The sequence shown here is derived from an EMBL/GenBank/DDBJ whole genome shotgun (WGS) entry which is preliminary data.</text>
</comment>
<evidence type="ECO:0000256" key="1">
    <source>
        <dbReference type="ARBA" id="ARBA00004370"/>
    </source>
</evidence>
<comment type="subcellular location">
    <subcellularLocation>
        <location evidence="1">Membrane</location>
    </subcellularLocation>
</comment>
<dbReference type="InterPro" id="IPR048347">
    <property type="entry name" value="Sarcoglycan_C"/>
</dbReference>
<dbReference type="Pfam" id="PF05510">
    <property type="entry name" value="Sarcoglycan_2"/>
    <property type="match status" value="1"/>
</dbReference>
<dbReference type="SUPFAM" id="SSF49313">
    <property type="entry name" value="Cadherin-like"/>
    <property type="match status" value="1"/>
</dbReference>
<proteinExistence type="predicted"/>
<dbReference type="Proteomes" id="UP000770717">
    <property type="component" value="Unassembled WGS sequence"/>
</dbReference>
<dbReference type="OrthoDB" id="10019906at2759"/>
<dbReference type="Pfam" id="PF20989">
    <property type="entry name" value="Sarcoglycan_2_C"/>
    <property type="match status" value="1"/>
</dbReference>
<dbReference type="PANTHER" id="PTHR10132:SF16">
    <property type="entry name" value="ALPHA-SARCOGLYCAN"/>
    <property type="match status" value="1"/>
</dbReference>
<dbReference type="InterPro" id="IPR015919">
    <property type="entry name" value="Cadherin-like_sf"/>
</dbReference>
<dbReference type="EMBL" id="WNTK01000013">
    <property type="protein sequence ID" value="KAG9474306.1"/>
    <property type="molecule type" value="Genomic_DNA"/>
</dbReference>
<feature type="domain" description="Sarcoglycan alpha/epsilon N-terminal" evidence="4">
    <location>
        <begin position="38"/>
        <end position="130"/>
    </location>
</feature>
<evidence type="ECO:0000259" key="4">
    <source>
        <dbReference type="Pfam" id="PF05510"/>
    </source>
</evidence>
<reference evidence="6" key="1">
    <citation type="thesis" date="2020" institute="ProQuest LLC" country="789 East Eisenhower Parkway, Ann Arbor, MI, USA">
        <title>Comparative Genomics and Chromosome Evolution.</title>
        <authorList>
            <person name="Mudd A.B."/>
        </authorList>
    </citation>
    <scope>NUCLEOTIDE SEQUENCE</scope>
    <source>
        <strain evidence="6">HN-11 Male</strain>
        <tissue evidence="6">Kidney and liver</tissue>
    </source>
</reference>
<dbReference type="AlphaFoldDB" id="A0A8J6JZZ8"/>
<evidence type="ECO:0000256" key="2">
    <source>
        <dbReference type="ARBA" id="ARBA00023136"/>
    </source>
</evidence>
<dbReference type="InterPro" id="IPR008908">
    <property type="entry name" value="Sarcoglycan_alpha/epsilon"/>
</dbReference>
<dbReference type="GO" id="GO:0005509">
    <property type="term" value="F:calcium ion binding"/>
    <property type="evidence" value="ECO:0007669"/>
    <property type="project" value="InterPro"/>
</dbReference>
<name>A0A8J6JZZ8_ELECQ</name>
<dbReference type="PROSITE" id="PS51257">
    <property type="entry name" value="PROKAR_LIPOPROTEIN"/>
    <property type="match status" value="1"/>
</dbReference>
<keyword evidence="3" id="KW-0812">Transmembrane</keyword>
<keyword evidence="2 3" id="KW-0472">Membrane</keyword>
<keyword evidence="3" id="KW-1133">Transmembrane helix</keyword>
<dbReference type="InterPro" id="IPR048346">
    <property type="entry name" value="Sarcoglycan_N"/>
</dbReference>
<feature type="domain" description="Sarcoglycan alpha/epsilon second" evidence="5">
    <location>
        <begin position="141"/>
        <end position="258"/>
    </location>
</feature>
<feature type="transmembrane region" description="Helical" evidence="3">
    <location>
        <begin position="294"/>
        <end position="317"/>
    </location>
</feature>
<protein>
    <recommendedName>
        <fullName evidence="8">Sarcoglycan alpha</fullName>
    </recommendedName>
</protein>
<evidence type="ECO:0000313" key="7">
    <source>
        <dbReference type="Proteomes" id="UP000770717"/>
    </source>
</evidence>
<evidence type="ECO:0000313" key="6">
    <source>
        <dbReference type="EMBL" id="KAG9474306.1"/>
    </source>
</evidence>
<evidence type="ECO:0000259" key="5">
    <source>
        <dbReference type="Pfam" id="PF20989"/>
    </source>
</evidence>
<gene>
    <name evidence="6" type="ORF">GDO78_004552</name>
</gene>
<evidence type="ECO:0000256" key="3">
    <source>
        <dbReference type="SAM" id="Phobius"/>
    </source>
</evidence>
<accession>A0A8J6JZZ8</accession>
<keyword evidence="7" id="KW-1185">Reference proteome</keyword>
<dbReference type="GO" id="GO:0016012">
    <property type="term" value="C:sarcoglycan complex"/>
    <property type="evidence" value="ECO:0007669"/>
    <property type="project" value="InterPro"/>
</dbReference>
<sequence>MPILTRKCKTPMVQDAMYSISVHVPLWLSLLGCLCDQNVYPSVGTIFVHKLDVDDYQQNFLDKSVQPHPVTFRANLMGFPDLPRWLRYTQRSPWHSAYLYGSPTKPGRHVVEVTAYNRKTFEIIRDKIIFNILSATDVPPKYEAEFLIDNVDVEEMLPPEARHNFQVPLQDLWNTQRLSVINVTSALDRGGRVPLPLPGLKEGVFVKVGSVVPFPECLYETQKPQIRQQCKEGQKPVLCLELLASDFRIDWCNVTLVDEFGASPIPRSLDPLEWDEEFNPPSDELAETNYLPDYLLTMLLPLLVALLLCALLTYIMCCRREGVQKRDADTSDIQLVHQQSIFSNTEELRHMASNRDVPRPLSTLPMFNIHTGQRTSPMDLSGDSAHIPLILSQQ</sequence>
<dbReference type="PANTHER" id="PTHR10132">
    <property type="entry name" value="ALPHA-/EPSILON-SARCOGLYCAN FAMILY MEMBER"/>
    <property type="match status" value="1"/>
</dbReference>
<organism evidence="6 7">
    <name type="scientific">Eleutherodactylus coqui</name>
    <name type="common">Puerto Rican coqui</name>
    <dbReference type="NCBI Taxonomy" id="57060"/>
    <lineage>
        <taxon>Eukaryota</taxon>
        <taxon>Metazoa</taxon>
        <taxon>Chordata</taxon>
        <taxon>Craniata</taxon>
        <taxon>Vertebrata</taxon>
        <taxon>Euteleostomi</taxon>
        <taxon>Amphibia</taxon>
        <taxon>Batrachia</taxon>
        <taxon>Anura</taxon>
        <taxon>Neobatrachia</taxon>
        <taxon>Hyloidea</taxon>
        <taxon>Eleutherodactylidae</taxon>
        <taxon>Eleutherodactylinae</taxon>
        <taxon>Eleutherodactylus</taxon>
        <taxon>Eleutherodactylus</taxon>
    </lineage>
</organism>
<evidence type="ECO:0008006" key="8">
    <source>
        <dbReference type="Google" id="ProtNLM"/>
    </source>
</evidence>